<sequence length="219" mass="24622">MRLPKMCTLAKARKHILHGDSSYSAYVDDSRDEAKKKTVANAQTALLDLMNRVCMLMLDSDRIHRRDTNLFKIEGGACGALTRRIGDFTQGTVVWGEEKKTTIETLRRGLCEAPVLTSPEEIEDRAVYCENDGLVRRVLGCDLDWATSKQNREGVGVTVRALYLQSGKYRTTVAFELLQMVPVSETVYRFQYQRRNVGLLVTRVKKGSGKVLDVSKSEG</sequence>
<accession>A0AA38SX37</accession>
<proteinExistence type="predicted"/>
<reference evidence="1" key="1">
    <citation type="submission" date="2023-03" db="EMBL/GenBank/DDBJ databases">
        <title>Chromosome-scale reference genome and RAD-based genetic map of yellow starthistle (Centaurea solstitialis) reveal putative structural variation and QTLs associated with invader traits.</title>
        <authorList>
            <person name="Reatini B."/>
            <person name="Cang F.A."/>
            <person name="Jiang Q."/>
            <person name="Mckibben M.T.W."/>
            <person name="Barker M.S."/>
            <person name="Rieseberg L.H."/>
            <person name="Dlugosch K.M."/>
        </authorList>
    </citation>
    <scope>NUCLEOTIDE SEQUENCE</scope>
    <source>
        <strain evidence="1">CAN-66</strain>
        <tissue evidence="1">Leaf</tissue>
    </source>
</reference>
<dbReference type="EMBL" id="JARYMX010000005">
    <property type="protein sequence ID" value="KAJ9546483.1"/>
    <property type="molecule type" value="Genomic_DNA"/>
</dbReference>
<evidence type="ECO:0000313" key="2">
    <source>
        <dbReference type="Proteomes" id="UP001172457"/>
    </source>
</evidence>
<evidence type="ECO:0000313" key="1">
    <source>
        <dbReference type="EMBL" id="KAJ9546483.1"/>
    </source>
</evidence>
<name>A0AA38SX37_9ASTR</name>
<keyword evidence="2" id="KW-1185">Reference proteome</keyword>
<comment type="caution">
    <text evidence="1">The sequence shown here is derived from an EMBL/GenBank/DDBJ whole genome shotgun (WGS) entry which is preliminary data.</text>
</comment>
<dbReference type="AlphaFoldDB" id="A0AA38SX37"/>
<gene>
    <name evidence="1" type="ORF">OSB04_019026</name>
</gene>
<organism evidence="1 2">
    <name type="scientific">Centaurea solstitialis</name>
    <name type="common">yellow star-thistle</name>
    <dbReference type="NCBI Taxonomy" id="347529"/>
    <lineage>
        <taxon>Eukaryota</taxon>
        <taxon>Viridiplantae</taxon>
        <taxon>Streptophyta</taxon>
        <taxon>Embryophyta</taxon>
        <taxon>Tracheophyta</taxon>
        <taxon>Spermatophyta</taxon>
        <taxon>Magnoliopsida</taxon>
        <taxon>eudicotyledons</taxon>
        <taxon>Gunneridae</taxon>
        <taxon>Pentapetalae</taxon>
        <taxon>asterids</taxon>
        <taxon>campanulids</taxon>
        <taxon>Asterales</taxon>
        <taxon>Asteraceae</taxon>
        <taxon>Carduoideae</taxon>
        <taxon>Cardueae</taxon>
        <taxon>Centaureinae</taxon>
        <taxon>Centaurea</taxon>
    </lineage>
</organism>
<dbReference type="Proteomes" id="UP001172457">
    <property type="component" value="Chromosome 5"/>
</dbReference>
<protein>
    <submittedName>
        <fullName evidence="1">Uncharacterized protein</fullName>
    </submittedName>
</protein>